<dbReference type="Proteomes" id="UP000194139">
    <property type="component" value="Chromosome"/>
</dbReference>
<evidence type="ECO:0000256" key="6">
    <source>
        <dbReference type="ARBA" id="ARBA00022842"/>
    </source>
</evidence>
<dbReference type="EC" id="3.1.3.25" evidence="8"/>
<dbReference type="Pfam" id="PF00459">
    <property type="entry name" value="Inositol_P"/>
    <property type="match status" value="1"/>
</dbReference>
<evidence type="ECO:0000256" key="2">
    <source>
        <dbReference type="ARBA" id="ARBA00001946"/>
    </source>
</evidence>
<organism evidence="9 10">
    <name type="scientific">Bordetella genomosp. 9</name>
    <dbReference type="NCBI Taxonomy" id="1416803"/>
    <lineage>
        <taxon>Bacteria</taxon>
        <taxon>Pseudomonadati</taxon>
        <taxon>Pseudomonadota</taxon>
        <taxon>Betaproteobacteria</taxon>
        <taxon>Burkholderiales</taxon>
        <taxon>Alcaligenaceae</taxon>
        <taxon>Bordetella</taxon>
    </lineage>
</organism>
<comment type="cofactor">
    <cofactor evidence="2 7 8">
        <name>Mg(2+)</name>
        <dbReference type="ChEBI" id="CHEBI:18420"/>
    </cofactor>
</comment>
<dbReference type="GO" id="GO:0006020">
    <property type="term" value="P:inositol metabolic process"/>
    <property type="evidence" value="ECO:0007669"/>
    <property type="project" value="TreeGrafter"/>
</dbReference>
<reference evidence="9 10" key="1">
    <citation type="submission" date="2017-05" db="EMBL/GenBank/DDBJ databases">
        <title>Complete and WGS of Bordetella genogroups.</title>
        <authorList>
            <person name="Spilker T."/>
            <person name="LiPuma J."/>
        </authorList>
    </citation>
    <scope>NUCLEOTIDE SEQUENCE [LARGE SCALE GENOMIC DNA]</scope>
    <source>
        <strain evidence="9 10">AU17164</strain>
    </source>
</reference>
<dbReference type="PRINTS" id="PR01959">
    <property type="entry name" value="SBIMPHPHTASE"/>
</dbReference>
<feature type="binding site" evidence="7">
    <location>
        <position position="99"/>
    </location>
    <ligand>
        <name>Mg(2+)</name>
        <dbReference type="ChEBI" id="CHEBI:18420"/>
        <label>1</label>
        <note>catalytic</note>
    </ligand>
</feature>
<dbReference type="InterPro" id="IPR020583">
    <property type="entry name" value="Inositol_monoP_metal-BS"/>
</dbReference>
<dbReference type="CDD" id="cd01639">
    <property type="entry name" value="IMPase"/>
    <property type="match status" value="1"/>
</dbReference>
<feature type="binding site" evidence="7">
    <location>
        <position position="237"/>
    </location>
    <ligand>
        <name>Mg(2+)</name>
        <dbReference type="ChEBI" id="CHEBI:18420"/>
        <label>1</label>
        <note>catalytic</note>
    </ligand>
</feature>
<evidence type="ECO:0000256" key="1">
    <source>
        <dbReference type="ARBA" id="ARBA00001033"/>
    </source>
</evidence>
<dbReference type="GO" id="GO:0008934">
    <property type="term" value="F:inositol monophosphate 1-phosphatase activity"/>
    <property type="evidence" value="ECO:0007669"/>
    <property type="project" value="InterPro"/>
</dbReference>
<dbReference type="FunFam" id="3.30.540.10:FF:000003">
    <property type="entry name" value="Inositol-1-monophosphatase"/>
    <property type="match status" value="1"/>
</dbReference>
<comment type="similarity">
    <text evidence="3 8">Belongs to the inositol monophosphatase superfamily.</text>
</comment>
<dbReference type="Gene3D" id="3.30.540.10">
    <property type="entry name" value="Fructose-1,6-Bisphosphatase, subunit A, domain 1"/>
    <property type="match status" value="1"/>
</dbReference>
<dbReference type="EMBL" id="CP021109">
    <property type="protein sequence ID" value="ARP85632.1"/>
    <property type="molecule type" value="Genomic_DNA"/>
</dbReference>
<evidence type="ECO:0000256" key="4">
    <source>
        <dbReference type="ARBA" id="ARBA00022723"/>
    </source>
</evidence>
<keyword evidence="10" id="KW-1185">Reference proteome</keyword>
<dbReference type="InterPro" id="IPR020550">
    <property type="entry name" value="Inositol_monophosphatase_CS"/>
</dbReference>
<name>A0A1W6YWY9_9BORD</name>
<feature type="binding site" evidence="7">
    <location>
        <position position="98"/>
    </location>
    <ligand>
        <name>Mg(2+)</name>
        <dbReference type="ChEBI" id="CHEBI:18420"/>
        <label>1</label>
        <note>catalytic</note>
    </ligand>
</feature>
<evidence type="ECO:0000313" key="9">
    <source>
        <dbReference type="EMBL" id="ARP85632.1"/>
    </source>
</evidence>
<dbReference type="SUPFAM" id="SSF56655">
    <property type="entry name" value="Carbohydrate phosphatase"/>
    <property type="match status" value="1"/>
</dbReference>
<evidence type="ECO:0000313" key="10">
    <source>
        <dbReference type="Proteomes" id="UP000194139"/>
    </source>
</evidence>
<evidence type="ECO:0000256" key="5">
    <source>
        <dbReference type="ARBA" id="ARBA00022801"/>
    </source>
</evidence>
<dbReference type="PROSITE" id="PS00629">
    <property type="entry name" value="IMP_1"/>
    <property type="match status" value="1"/>
</dbReference>
<dbReference type="GO" id="GO:0046854">
    <property type="term" value="P:phosphatidylinositol phosphate biosynthetic process"/>
    <property type="evidence" value="ECO:0007669"/>
    <property type="project" value="InterPro"/>
</dbReference>
<evidence type="ECO:0000256" key="8">
    <source>
        <dbReference type="RuleBase" id="RU364068"/>
    </source>
</evidence>
<dbReference type="PRINTS" id="PR00377">
    <property type="entry name" value="IMPHPHTASES"/>
</dbReference>
<keyword evidence="4 7" id="KW-0479">Metal-binding</keyword>
<dbReference type="PANTHER" id="PTHR20854">
    <property type="entry name" value="INOSITOL MONOPHOSPHATASE"/>
    <property type="match status" value="1"/>
</dbReference>
<accession>A0A1W6YWY9</accession>
<proteinExistence type="inferred from homology"/>
<keyword evidence="5 8" id="KW-0378">Hydrolase</keyword>
<dbReference type="AlphaFoldDB" id="A0A1W6YWY9"/>
<dbReference type="PANTHER" id="PTHR20854:SF4">
    <property type="entry name" value="INOSITOL-1-MONOPHOSPHATASE-RELATED"/>
    <property type="match status" value="1"/>
</dbReference>
<evidence type="ECO:0000256" key="7">
    <source>
        <dbReference type="PIRSR" id="PIRSR600760-2"/>
    </source>
</evidence>
<dbReference type="Gene3D" id="3.40.190.80">
    <property type="match status" value="1"/>
</dbReference>
<feature type="binding site" evidence="7">
    <location>
        <position position="96"/>
    </location>
    <ligand>
        <name>Mg(2+)</name>
        <dbReference type="ChEBI" id="CHEBI:18420"/>
        <label>1</label>
        <note>catalytic</note>
    </ligand>
</feature>
<protein>
    <recommendedName>
        <fullName evidence="8">Inositol-1-monophosphatase</fullName>
        <ecNumber evidence="8">3.1.3.25</ecNumber>
    </recommendedName>
</protein>
<dbReference type="InterPro" id="IPR000760">
    <property type="entry name" value="Inositol_monophosphatase-like"/>
</dbReference>
<dbReference type="RefSeq" id="WP_086071696.1">
    <property type="nucleotide sequence ID" value="NZ_CP021109.1"/>
</dbReference>
<dbReference type="PROSITE" id="PS00630">
    <property type="entry name" value="IMP_2"/>
    <property type="match status" value="1"/>
</dbReference>
<evidence type="ECO:0000256" key="3">
    <source>
        <dbReference type="ARBA" id="ARBA00009759"/>
    </source>
</evidence>
<dbReference type="GO" id="GO:0046872">
    <property type="term" value="F:metal ion binding"/>
    <property type="evidence" value="ECO:0007669"/>
    <property type="project" value="UniProtKB-KW"/>
</dbReference>
<dbReference type="InterPro" id="IPR033942">
    <property type="entry name" value="IMPase"/>
</dbReference>
<feature type="binding site" evidence="7">
    <location>
        <position position="81"/>
    </location>
    <ligand>
        <name>Mg(2+)</name>
        <dbReference type="ChEBI" id="CHEBI:18420"/>
        <label>1</label>
        <note>catalytic</note>
    </ligand>
</feature>
<dbReference type="InterPro" id="IPR022337">
    <property type="entry name" value="Inositol_monophosphatase_SuhB"/>
</dbReference>
<comment type="catalytic activity">
    <reaction evidence="1 8">
        <text>a myo-inositol phosphate + H2O = myo-inositol + phosphate</text>
        <dbReference type="Rhea" id="RHEA:24056"/>
        <dbReference type="ChEBI" id="CHEBI:15377"/>
        <dbReference type="ChEBI" id="CHEBI:17268"/>
        <dbReference type="ChEBI" id="CHEBI:43474"/>
        <dbReference type="ChEBI" id="CHEBI:84139"/>
        <dbReference type="EC" id="3.1.3.25"/>
    </reaction>
</comment>
<gene>
    <name evidence="9" type="ORF">CAL13_04980</name>
</gene>
<dbReference type="GO" id="GO:0007165">
    <property type="term" value="P:signal transduction"/>
    <property type="evidence" value="ECO:0007669"/>
    <property type="project" value="TreeGrafter"/>
</dbReference>
<sequence length="292" mass="30904">MQTPAQLSQNAPLDLCAALDAAVTAAHAGAAILQSYAHHRSDLVIDRKARNDLVSQADREAEAAVIEELRTRTPQFGIVAEETGGQVAGPATWYIDPLDGTTNFLHGIPQYAVSIALIAHAGTRLAAGPALTEDTPVVAAIYDPNREEMFTAVHGSGAWLNGRRIACSRTQTLDDAVVATGFPFRDFSFAQQYMPTLHEAINVTRGVRRLGAAALDLAWTAAGRYDGYWEMGLAPWDVAAGTLIVREAGGVAEDMYGVDPWPIGGYVVSGNQAIAAALKAMIAPHLSRGTAA</sequence>
<keyword evidence="6 7" id="KW-0460">Magnesium</keyword>